<dbReference type="AlphaFoldDB" id="A0A8C0BEE1"/>
<proteinExistence type="predicted"/>
<protein>
    <submittedName>
        <fullName evidence="1">Uncharacterized protein</fullName>
    </submittedName>
</protein>
<sequence length="123" mass="14835">CCFCSRFFFSSSHLKGLSPVWMALWRTRWEDWRKSFPQTGHWYLRSPVWERRWRARCEEEMKALPQSGQAWGRSPVWVRLWRTSPEERAKALASLYWRHSWVPSRLPSAPTQRGFLSRLTCGF</sequence>
<evidence type="ECO:0000313" key="1">
    <source>
        <dbReference type="Ensembl" id="ENSBJAP00000015853.1"/>
    </source>
</evidence>
<evidence type="ECO:0000313" key="2">
    <source>
        <dbReference type="Proteomes" id="UP000694555"/>
    </source>
</evidence>
<dbReference type="Ensembl" id="ENSBJAT00000016289.1">
    <property type="protein sequence ID" value="ENSBJAP00000015853.1"/>
    <property type="gene ID" value="ENSBJAG00000010481.1"/>
</dbReference>
<organism evidence="1 2">
    <name type="scientific">Buteo japonicus</name>
    <dbReference type="NCBI Taxonomy" id="224669"/>
    <lineage>
        <taxon>Eukaryota</taxon>
        <taxon>Metazoa</taxon>
        <taxon>Chordata</taxon>
        <taxon>Craniata</taxon>
        <taxon>Vertebrata</taxon>
        <taxon>Euteleostomi</taxon>
        <taxon>Archelosauria</taxon>
        <taxon>Archosauria</taxon>
        <taxon>Dinosauria</taxon>
        <taxon>Saurischia</taxon>
        <taxon>Theropoda</taxon>
        <taxon>Coelurosauria</taxon>
        <taxon>Aves</taxon>
        <taxon>Neognathae</taxon>
        <taxon>Neoaves</taxon>
        <taxon>Telluraves</taxon>
        <taxon>Accipitrimorphae</taxon>
        <taxon>Accipitriformes</taxon>
        <taxon>Accipitridae</taxon>
        <taxon>Accipitrinae</taxon>
        <taxon>Buteo</taxon>
    </lineage>
</organism>
<dbReference type="Proteomes" id="UP000694555">
    <property type="component" value="Unplaced"/>
</dbReference>
<keyword evidence="2" id="KW-1185">Reference proteome</keyword>
<reference evidence="1" key="2">
    <citation type="submission" date="2025-09" db="UniProtKB">
        <authorList>
            <consortium name="Ensembl"/>
        </authorList>
    </citation>
    <scope>IDENTIFICATION</scope>
</reference>
<name>A0A8C0BEE1_9AVES</name>
<reference evidence="1" key="1">
    <citation type="submission" date="2025-08" db="UniProtKB">
        <authorList>
            <consortium name="Ensembl"/>
        </authorList>
    </citation>
    <scope>IDENTIFICATION</scope>
</reference>
<accession>A0A8C0BEE1</accession>